<evidence type="ECO:0000313" key="3">
    <source>
        <dbReference type="Proteomes" id="UP000824243"/>
    </source>
</evidence>
<dbReference type="InterPro" id="IPR050312">
    <property type="entry name" value="IolE/XylAMocC-like"/>
</dbReference>
<sequence length="272" mass="31395">MQIAARTHDYGKQPIDRLAGLLKSEGIDAAQLVLPKGFTEINSYDEVTPEIIERIRSNFEKEGVKIHILGCYMDLGNPDDEVRKNAVDTFKKCLAFNKTLGASIVGSETAYPHLTEEEKKIWHPYMMDSIARLVEEAERLGVDMAIEPVYWHPLKDLETTAMVFDKMNSSRLKMIFDPANVLEYPEIDQDAYWKQWLSELGEKIEAIHMKDFVLGENREYCPVCLGEGVIQYGEIIRWLKANKPDIVIVREELVPETAQKDIRYMHELWEKC</sequence>
<dbReference type="SUPFAM" id="SSF51658">
    <property type="entry name" value="Xylose isomerase-like"/>
    <property type="match status" value="1"/>
</dbReference>
<dbReference type="PANTHER" id="PTHR12110:SF53">
    <property type="entry name" value="BLR5974 PROTEIN"/>
    <property type="match status" value="1"/>
</dbReference>
<dbReference type="InterPro" id="IPR013022">
    <property type="entry name" value="Xyl_isomerase-like_TIM-brl"/>
</dbReference>
<evidence type="ECO:0000259" key="1">
    <source>
        <dbReference type="Pfam" id="PF01261"/>
    </source>
</evidence>
<dbReference type="Proteomes" id="UP000824243">
    <property type="component" value="Unassembled WGS sequence"/>
</dbReference>
<dbReference type="Pfam" id="PF01261">
    <property type="entry name" value="AP_endonuc_2"/>
    <property type="match status" value="1"/>
</dbReference>
<dbReference type="GO" id="GO:0016853">
    <property type="term" value="F:isomerase activity"/>
    <property type="evidence" value="ECO:0007669"/>
    <property type="project" value="UniProtKB-KW"/>
</dbReference>
<keyword evidence="2" id="KW-0413">Isomerase</keyword>
<feature type="domain" description="Xylose isomerase-like TIM barrel" evidence="1">
    <location>
        <begin position="22"/>
        <end position="266"/>
    </location>
</feature>
<comment type="caution">
    <text evidence="2">The sequence shown here is derived from an EMBL/GenBank/DDBJ whole genome shotgun (WGS) entry which is preliminary data.</text>
</comment>
<evidence type="ECO:0000313" key="2">
    <source>
        <dbReference type="EMBL" id="HIX48409.1"/>
    </source>
</evidence>
<dbReference type="InterPro" id="IPR036237">
    <property type="entry name" value="Xyl_isomerase-like_sf"/>
</dbReference>
<proteinExistence type="predicted"/>
<protein>
    <submittedName>
        <fullName evidence="2">Sugar phosphate isomerase/epimerase</fullName>
    </submittedName>
</protein>
<dbReference type="Gene3D" id="3.20.20.150">
    <property type="entry name" value="Divalent-metal-dependent TIM barrel enzymes"/>
    <property type="match status" value="1"/>
</dbReference>
<dbReference type="PANTHER" id="PTHR12110">
    <property type="entry name" value="HYDROXYPYRUVATE ISOMERASE"/>
    <property type="match status" value="1"/>
</dbReference>
<dbReference type="AlphaFoldDB" id="A0A9D1VX81"/>
<reference evidence="2" key="2">
    <citation type="submission" date="2021-04" db="EMBL/GenBank/DDBJ databases">
        <authorList>
            <person name="Gilroy R."/>
        </authorList>
    </citation>
    <scope>NUCLEOTIDE SEQUENCE</scope>
    <source>
        <strain evidence="2">ChiSjej5B23-15282</strain>
    </source>
</reference>
<reference evidence="2" key="1">
    <citation type="journal article" date="2021" name="PeerJ">
        <title>Extensive microbial diversity within the chicken gut microbiome revealed by metagenomics and culture.</title>
        <authorList>
            <person name="Gilroy R."/>
            <person name="Ravi A."/>
            <person name="Getino M."/>
            <person name="Pursley I."/>
            <person name="Horton D.L."/>
            <person name="Alikhan N.F."/>
            <person name="Baker D."/>
            <person name="Gharbi K."/>
            <person name="Hall N."/>
            <person name="Watson M."/>
            <person name="Adriaenssens E.M."/>
            <person name="Foster-Nyarko E."/>
            <person name="Jarju S."/>
            <person name="Secka A."/>
            <person name="Antonio M."/>
            <person name="Oren A."/>
            <person name="Chaudhuri R.R."/>
            <person name="La Ragione R."/>
            <person name="Hildebrand F."/>
            <person name="Pallen M.J."/>
        </authorList>
    </citation>
    <scope>NUCLEOTIDE SEQUENCE</scope>
    <source>
        <strain evidence="2">ChiSjej5B23-15282</strain>
    </source>
</reference>
<dbReference type="EMBL" id="DXFA01000095">
    <property type="protein sequence ID" value="HIX48409.1"/>
    <property type="molecule type" value="Genomic_DNA"/>
</dbReference>
<accession>A0A9D1VX81</accession>
<gene>
    <name evidence="2" type="ORF">H9981_05275</name>
</gene>
<name>A0A9D1VX81_9FIRM</name>
<organism evidence="2 3">
    <name type="scientific">Candidatus Mediterraneibacter caccavium</name>
    <dbReference type="NCBI Taxonomy" id="2838661"/>
    <lineage>
        <taxon>Bacteria</taxon>
        <taxon>Bacillati</taxon>
        <taxon>Bacillota</taxon>
        <taxon>Clostridia</taxon>
        <taxon>Lachnospirales</taxon>
        <taxon>Lachnospiraceae</taxon>
        <taxon>Mediterraneibacter</taxon>
    </lineage>
</organism>